<protein>
    <submittedName>
        <fullName evidence="2">Uncharacterized protein</fullName>
    </submittedName>
</protein>
<feature type="region of interest" description="Disordered" evidence="1">
    <location>
        <begin position="1"/>
        <end position="189"/>
    </location>
</feature>
<organism evidence="2 3">
    <name type="scientific">Portunus trituberculatus</name>
    <name type="common">Swimming crab</name>
    <name type="synonym">Neptunus trituberculatus</name>
    <dbReference type="NCBI Taxonomy" id="210409"/>
    <lineage>
        <taxon>Eukaryota</taxon>
        <taxon>Metazoa</taxon>
        <taxon>Ecdysozoa</taxon>
        <taxon>Arthropoda</taxon>
        <taxon>Crustacea</taxon>
        <taxon>Multicrustacea</taxon>
        <taxon>Malacostraca</taxon>
        <taxon>Eumalacostraca</taxon>
        <taxon>Eucarida</taxon>
        <taxon>Decapoda</taxon>
        <taxon>Pleocyemata</taxon>
        <taxon>Brachyura</taxon>
        <taxon>Eubrachyura</taxon>
        <taxon>Portunoidea</taxon>
        <taxon>Portunidae</taxon>
        <taxon>Portuninae</taxon>
        <taxon>Portunus</taxon>
    </lineage>
</organism>
<feature type="compositionally biased region" description="Basic and acidic residues" evidence="1">
    <location>
        <begin position="37"/>
        <end position="52"/>
    </location>
</feature>
<feature type="compositionally biased region" description="Acidic residues" evidence="1">
    <location>
        <begin position="53"/>
        <end position="82"/>
    </location>
</feature>
<feature type="compositionally biased region" description="Basic residues" evidence="1">
    <location>
        <begin position="178"/>
        <end position="189"/>
    </location>
</feature>
<dbReference type="Proteomes" id="UP000324222">
    <property type="component" value="Unassembled WGS sequence"/>
</dbReference>
<reference evidence="2 3" key="1">
    <citation type="submission" date="2019-05" db="EMBL/GenBank/DDBJ databases">
        <title>Another draft genome of Portunus trituberculatus and its Hox gene families provides insights of decapod evolution.</title>
        <authorList>
            <person name="Jeong J.-H."/>
            <person name="Song I."/>
            <person name="Kim S."/>
            <person name="Choi T."/>
            <person name="Kim D."/>
            <person name="Ryu S."/>
            <person name="Kim W."/>
        </authorList>
    </citation>
    <scope>NUCLEOTIDE SEQUENCE [LARGE SCALE GENOMIC DNA]</scope>
    <source>
        <tissue evidence="2">Muscle</tissue>
    </source>
</reference>
<name>A0A5B7EX94_PORTR</name>
<evidence type="ECO:0000256" key="1">
    <source>
        <dbReference type="SAM" id="MobiDB-lite"/>
    </source>
</evidence>
<feature type="compositionally biased region" description="Low complexity" evidence="1">
    <location>
        <begin position="12"/>
        <end position="28"/>
    </location>
</feature>
<evidence type="ECO:0000313" key="2">
    <source>
        <dbReference type="EMBL" id="MPC38832.1"/>
    </source>
</evidence>
<dbReference type="AlphaFoldDB" id="A0A5B7EX94"/>
<accession>A0A5B7EX94</accession>
<comment type="caution">
    <text evidence="2">The sequence shown here is derived from an EMBL/GenBank/DDBJ whole genome shotgun (WGS) entry which is preliminary data.</text>
</comment>
<sequence>MVPLYHWHSPHHQTQTPQHRTQPGRTQTSARTEGVVEEEKPRNKEEAHHDVAGEEEEDDEDEDEGENEEEDEDDEEEREELDVLGSGSEGEAPSPQPINPNRPSDPQPPSGKQEEEYGWVTKKKRLPRPKAAPASLDPPKVPKHRRTTKPSIALHESPTITRLSMPSDTSRRETTLLRKGHKTRNRQHD</sequence>
<proteinExistence type="predicted"/>
<feature type="compositionally biased region" description="Pro residues" evidence="1">
    <location>
        <begin position="94"/>
        <end position="109"/>
    </location>
</feature>
<feature type="compositionally biased region" description="Polar residues" evidence="1">
    <location>
        <begin position="158"/>
        <end position="168"/>
    </location>
</feature>
<keyword evidence="3" id="KW-1185">Reference proteome</keyword>
<evidence type="ECO:0000313" key="3">
    <source>
        <dbReference type="Proteomes" id="UP000324222"/>
    </source>
</evidence>
<dbReference type="EMBL" id="VSRR010004183">
    <property type="protein sequence ID" value="MPC38832.1"/>
    <property type="molecule type" value="Genomic_DNA"/>
</dbReference>
<gene>
    <name evidence="2" type="ORF">E2C01_032347</name>
</gene>